<evidence type="ECO:0000256" key="3">
    <source>
        <dbReference type="ARBA" id="ARBA00022475"/>
    </source>
</evidence>
<feature type="transmembrane region" description="Helical" evidence="8">
    <location>
        <begin position="335"/>
        <end position="357"/>
    </location>
</feature>
<dbReference type="InterPro" id="IPR010290">
    <property type="entry name" value="TM_effector"/>
</dbReference>
<dbReference type="AlphaFoldDB" id="A0A7M4DT42"/>
<evidence type="ECO:0000256" key="4">
    <source>
        <dbReference type="ARBA" id="ARBA00022692"/>
    </source>
</evidence>
<reference evidence="9 10" key="1">
    <citation type="submission" date="2019-11" db="EMBL/GenBank/DDBJ databases">
        <authorList>
            <person name="Criscuolo A."/>
        </authorList>
    </citation>
    <scope>NUCLEOTIDE SEQUENCE [LARGE SCALE GENOMIC DNA]</scope>
    <source>
        <strain evidence="9">CIP111667</strain>
    </source>
</reference>
<feature type="transmembrane region" description="Helical" evidence="8">
    <location>
        <begin position="282"/>
        <end position="301"/>
    </location>
</feature>
<feature type="transmembrane region" description="Helical" evidence="8">
    <location>
        <begin position="171"/>
        <end position="200"/>
    </location>
</feature>
<evidence type="ECO:0000256" key="8">
    <source>
        <dbReference type="SAM" id="Phobius"/>
    </source>
</evidence>
<keyword evidence="2" id="KW-0813">Transport</keyword>
<feature type="transmembrane region" description="Helical" evidence="8">
    <location>
        <begin position="88"/>
        <end position="109"/>
    </location>
</feature>
<dbReference type="Gene3D" id="1.20.1250.20">
    <property type="entry name" value="MFS general substrate transporter like domains"/>
    <property type="match status" value="1"/>
</dbReference>
<dbReference type="PANTHER" id="PTHR23513">
    <property type="entry name" value="INTEGRAL MEMBRANE EFFLUX PROTEIN-RELATED"/>
    <property type="match status" value="1"/>
</dbReference>
<name>A0A7M4DT42_9MICO</name>
<keyword evidence="6 8" id="KW-0472">Membrane</keyword>
<keyword evidence="4 8" id="KW-0812">Transmembrane</keyword>
<feature type="transmembrane region" description="Helical" evidence="8">
    <location>
        <begin position="395"/>
        <end position="419"/>
    </location>
</feature>
<evidence type="ECO:0000256" key="1">
    <source>
        <dbReference type="ARBA" id="ARBA00004651"/>
    </source>
</evidence>
<gene>
    <name evidence="9" type="ORF">HALOF300_05344</name>
</gene>
<dbReference type="Pfam" id="PF05977">
    <property type="entry name" value="MFS_3"/>
    <property type="match status" value="1"/>
</dbReference>
<feature type="transmembrane region" description="Helical" evidence="8">
    <location>
        <begin position="369"/>
        <end position="389"/>
    </location>
</feature>
<dbReference type="InterPro" id="IPR036259">
    <property type="entry name" value="MFS_trans_sf"/>
</dbReference>
<feature type="transmembrane region" description="Helical" evidence="8">
    <location>
        <begin position="237"/>
        <end position="262"/>
    </location>
</feature>
<dbReference type="EMBL" id="CACRYJ010000071">
    <property type="protein sequence ID" value="VZO40636.1"/>
    <property type="molecule type" value="Genomic_DNA"/>
</dbReference>
<proteinExistence type="predicted"/>
<evidence type="ECO:0000256" key="6">
    <source>
        <dbReference type="ARBA" id="ARBA00023136"/>
    </source>
</evidence>
<keyword evidence="3" id="KW-1003">Cell membrane</keyword>
<feature type="transmembrane region" description="Helical" evidence="8">
    <location>
        <begin position="308"/>
        <end position="329"/>
    </location>
</feature>
<dbReference type="SUPFAM" id="SSF103473">
    <property type="entry name" value="MFS general substrate transporter"/>
    <property type="match status" value="1"/>
</dbReference>
<comment type="subcellular location">
    <subcellularLocation>
        <location evidence="1">Cell membrane</location>
        <topology evidence="1">Multi-pass membrane protein</topology>
    </subcellularLocation>
</comment>
<keyword evidence="5 8" id="KW-1133">Transmembrane helix</keyword>
<dbReference type="RefSeq" id="WP_156743870.1">
    <property type="nucleotide sequence ID" value="NZ_CACRYJ010000071.1"/>
</dbReference>
<evidence type="ECO:0000256" key="7">
    <source>
        <dbReference type="SAM" id="MobiDB-lite"/>
    </source>
</evidence>
<feature type="transmembrane region" description="Helical" evidence="8">
    <location>
        <begin position="116"/>
        <end position="136"/>
    </location>
</feature>
<dbReference type="CDD" id="cd06173">
    <property type="entry name" value="MFS_MefA_like"/>
    <property type="match status" value="1"/>
</dbReference>
<evidence type="ECO:0000313" key="10">
    <source>
        <dbReference type="Proteomes" id="UP000419743"/>
    </source>
</evidence>
<feature type="region of interest" description="Disordered" evidence="7">
    <location>
        <begin position="433"/>
        <end position="454"/>
    </location>
</feature>
<feature type="transmembrane region" description="Helical" evidence="8">
    <location>
        <begin position="60"/>
        <end position="82"/>
    </location>
</feature>
<sequence length="470" mass="49273">MSQSPSVTTGRRLPRALSPFRHSAYRRLGLALFFSLIMSGLWMVAMVWEVIRIDGGARDLSLVTMCAAIGTIVPALAAGVVADRVPQKIILLGVEAAHVTLFATAAFLGISGQTQLWHLAVIAFLGGAAMAFYYPAYSAWLPALVPPEELLAVNGFEGMLRPSLQQAAGPALAGVVIGVASPGAAMALAALSGLIGLVALGTVPLTPVRRQPAEASDVARVHPIRTMFTDIAEGFRYFLVTPWLLATLLFASLMILVMMGPLEVLIPFLIKDRLGGGAGDHALVLAGFGIGGALGSLVMASRRLPRRYLTVMILLWGFGSLPFVAMAYATAVWQIIAAATVLGALFSAPMVIWGTLLQRRVPPHLLGRVSSLDFFVSISLMPVSMALAGPVADLIGLRATFIAAGVLPALFAVAAILLARLPRDELANPLDVTEAAEEETASDGDEASVPRAEDVACEAGQECFAGASDS</sequence>
<dbReference type="Proteomes" id="UP000419743">
    <property type="component" value="Unassembled WGS sequence"/>
</dbReference>
<evidence type="ECO:0000313" key="9">
    <source>
        <dbReference type="EMBL" id="VZO40636.1"/>
    </source>
</evidence>
<dbReference type="PANTHER" id="PTHR23513:SF11">
    <property type="entry name" value="STAPHYLOFERRIN A TRANSPORTER"/>
    <property type="match status" value="1"/>
</dbReference>
<feature type="transmembrane region" description="Helical" evidence="8">
    <location>
        <begin position="28"/>
        <end position="48"/>
    </location>
</feature>
<protein>
    <submittedName>
        <fullName evidence="9">Enterobactin exporter EntS</fullName>
    </submittedName>
</protein>
<organism evidence="9 10">
    <name type="scientific">Occultella aeris</name>
    <dbReference type="NCBI Taxonomy" id="2761496"/>
    <lineage>
        <taxon>Bacteria</taxon>
        <taxon>Bacillati</taxon>
        <taxon>Actinomycetota</taxon>
        <taxon>Actinomycetes</taxon>
        <taxon>Micrococcales</taxon>
        <taxon>Ruaniaceae</taxon>
        <taxon>Occultella</taxon>
    </lineage>
</organism>
<keyword evidence="10" id="KW-1185">Reference proteome</keyword>
<accession>A0A7M4DT42</accession>
<feature type="compositionally biased region" description="Acidic residues" evidence="7">
    <location>
        <begin position="434"/>
        <end position="446"/>
    </location>
</feature>
<dbReference type="GO" id="GO:0005886">
    <property type="term" value="C:plasma membrane"/>
    <property type="evidence" value="ECO:0007669"/>
    <property type="project" value="UniProtKB-SubCell"/>
</dbReference>
<evidence type="ECO:0000256" key="2">
    <source>
        <dbReference type="ARBA" id="ARBA00022448"/>
    </source>
</evidence>
<comment type="caution">
    <text evidence="9">The sequence shown here is derived from an EMBL/GenBank/DDBJ whole genome shotgun (WGS) entry which is preliminary data.</text>
</comment>
<evidence type="ECO:0000256" key="5">
    <source>
        <dbReference type="ARBA" id="ARBA00022989"/>
    </source>
</evidence>